<name>A0A4Y2QE67_ARAVE</name>
<protein>
    <recommendedName>
        <fullName evidence="1">PiggyBac transposable element-derived protein domain-containing protein</fullName>
    </recommendedName>
</protein>
<dbReference type="Proteomes" id="UP000499080">
    <property type="component" value="Unassembled WGS sequence"/>
</dbReference>
<evidence type="ECO:0000313" key="3">
    <source>
        <dbReference type="Proteomes" id="UP000499080"/>
    </source>
</evidence>
<feature type="domain" description="PiggyBac transposable element-derived protein" evidence="1">
    <location>
        <begin position="30"/>
        <end position="99"/>
    </location>
</feature>
<keyword evidence="3" id="KW-1185">Reference proteome</keyword>
<dbReference type="OrthoDB" id="6430552at2759"/>
<dbReference type="InterPro" id="IPR029526">
    <property type="entry name" value="PGBD"/>
</dbReference>
<gene>
    <name evidence="2" type="ORF">AVEN_71524_1</name>
</gene>
<dbReference type="AlphaFoldDB" id="A0A4Y2QE67"/>
<dbReference type="PANTHER" id="PTHR46599:SF3">
    <property type="entry name" value="PIGGYBAC TRANSPOSABLE ELEMENT-DERIVED PROTEIN 4"/>
    <property type="match status" value="1"/>
</dbReference>
<proteinExistence type="predicted"/>
<reference evidence="2 3" key="1">
    <citation type="journal article" date="2019" name="Sci. Rep.">
        <title>Orb-weaving spider Araneus ventricosus genome elucidates the spidroin gene catalogue.</title>
        <authorList>
            <person name="Kono N."/>
            <person name="Nakamura H."/>
            <person name="Ohtoshi R."/>
            <person name="Moran D.A.P."/>
            <person name="Shinohara A."/>
            <person name="Yoshida Y."/>
            <person name="Fujiwara M."/>
            <person name="Mori M."/>
            <person name="Tomita M."/>
            <person name="Arakawa K."/>
        </authorList>
    </citation>
    <scope>NUCLEOTIDE SEQUENCE [LARGE SCALE GENOMIC DNA]</scope>
</reference>
<accession>A0A4Y2QE67</accession>
<dbReference type="PANTHER" id="PTHR46599">
    <property type="entry name" value="PIGGYBAC TRANSPOSABLE ELEMENT-DERIVED PROTEIN 4"/>
    <property type="match status" value="1"/>
</dbReference>
<sequence>MEVMMSKKLQKEMKQIWSHSGLNIDVDRIEKTNRYAEQRIDESTAKPKSSVCRWKPTEVVEMEKFLGLIFAMGLIKKSRLEDYWSSDPVLATPIFNDAMA</sequence>
<dbReference type="Pfam" id="PF13843">
    <property type="entry name" value="DDE_Tnp_1_7"/>
    <property type="match status" value="1"/>
</dbReference>
<dbReference type="EMBL" id="BGPR01013565">
    <property type="protein sequence ID" value="GBN61210.1"/>
    <property type="molecule type" value="Genomic_DNA"/>
</dbReference>
<evidence type="ECO:0000259" key="1">
    <source>
        <dbReference type="Pfam" id="PF13843"/>
    </source>
</evidence>
<evidence type="ECO:0000313" key="2">
    <source>
        <dbReference type="EMBL" id="GBN61210.1"/>
    </source>
</evidence>
<organism evidence="2 3">
    <name type="scientific">Araneus ventricosus</name>
    <name type="common">Orbweaver spider</name>
    <name type="synonym">Epeira ventricosa</name>
    <dbReference type="NCBI Taxonomy" id="182803"/>
    <lineage>
        <taxon>Eukaryota</taxon>
        <taxon>Metazoa</taxon>
        <taxon>Ecdysozoa</taxon>
        <taxon>Arthropoda</taxon>
        <taxon>Chelicerata</taxon>
        <taxon>Arachnida</taxon>
        <taxon>Araneae</taxon>
        <taxon>Araneomorphae</taxon>
        <taxon>Entelegynae</taxon>
        <taxon>Araneoidea</taxon>
        <taxon>Araneidae</taxon>
        <taxon>Araneus</taxon>
    </lineage>
</organism>
<comment type="caution">
    <text evidence="2">The sequence shown here is derived from an EMBL/GenBank/DDBJ whole genome shotgun (WGS) entry which is preliminary data.</text>
</comment>